<reference evidence="8 9" key="1">
    <citation type="submission" date="2016-04" db="EMBL/GenBank/DDBJ databases">
        <authorList>
            <person name="Mornico D."/>
        </authorList>
    </citation>
    <scope>NUCLEOTIDE SEQUENCE [LARGE SCALE GENOMIC DNA]</scope>
    <source>
        <strain evidence="8 9">A121</strain>
    </source>
</reference>
<dbReference type="EC" id="3.2.2.21" evidence="3"/>
<evidence type="ECO:0000256" key="5">
    <source>
        <dbReference type="ARBA" id="ARBA00023204"/>
    </source>
</evidence>
<evidence type="ECO:0000313" key="9">
    <source>
        <dbReference type="Proteomes" id="UP000195338"/>
    </source>
</evidence>
<dbReference type="Pfam" id="PF00730">
    <property type="entry name" value="HhH-GPD"/>
    <property type="match status" value="1"/>
</dbReference>
<keyword evidence="5" id="KW-0234">DNA repair</keyword>
<comment type="caution">
    <text evidence="8">The sequence shown here is derived from an EMBL/GenBank/DDBJ whole genome shotgun (WGS) entry which is preliminary data.</text>
</comment>
<evidence type="ECO:0000259" key="7">
    <source>
        <dbReference type="SMART" id="SM01009"/>
    </source>
</evidence>
<dbReference type="SUPFAM" id="SSF48150">
    <property type="entry name" value="DNA-glycosylase"/>
    <property type="match status" value="1"/>
</dbReference>
<evidence type="ECO:0000256" key="2">
    <source>
        <dbReference type="ARBA" id="ARBA00010817"/>
    </source>
</evidence>
<sequence length="330" mass="36616">MPVKKGRDFNEMLTLRQLEYESKAHQLNTVYAVGLLKKENRMFTLSWQPPYDWPWMLGFLAARAVEGIETVEELSYARSLSIGKHHGLVRVVPDLHANVLHVTLSSGLQPVASECLAKITRLFDLACCPQQIVSALGNLGAARPGLRLPGCVDAFEQGVRAILGQLVSVAMAAKLTAKVAHAYGDTLEDAPGYVCFPVPEALANADPLDLKALGMPLKRAEALIHLARATLEGTLATTVPDDIEQGVKQLQTFPGIGRWTANYFALRGWQAKDVFLPDDYLIKQRFPGMTPAQIRRYAERWKPWRSYALLHIWYTDGWNPSVDGEITGIQ</sequence>
<dbReference type="CDD" id="cd00056">
    <property type="entry name" value="ENDO3c"/>
    <property type="match status" value="1"/>
</dbReference>
<organism evidence="8 9">
    <name type="scientific">Citrobacter europaeus</name>
    <dbReference type="NCBI Taxonomy" id="1914243"/>
    <lineage>
        <taxon>Bacteria</taxon>
        <taxon>Pseudomonadati</taxon>
        <taxon>Pseudomonadota</taxon>
        <taxon>Gammaproteobacteria</taxon>
        <taxon>Enterobacterales</taxon>
        <taxon>Enterobacteriaceae</taxon>
        <taxon>Citrobacter</taxon>
    </lineage>
</organism>
<dbReference type="PROSITE" id="PS00516">
    <property type="entry name" value="ALKYLBASE_DNA_GLYCOS"/>
    <property type="match status" value="1"/>
</dbReference>
<dbReference type="SMART" id="SM01009">
    <property type="entry name" value="AlkA_N"/>
    <property type="match status" value="1"/>
</dbReference>
<keyword evidence="8" id="KW-0326">Glycosidase</keyword>
<keyword evidence="4" id="KW-0227">DNA damage</keyword>
<dbReference type="InterPro" id="IPR010316">
    <property type="entry name" value="AlkA_N"/>
</dbReference>
<dbReference type="Gene3D" id="1.10.340.30">
    <property type="entry name" value="Hypothetical protein, domain 2"/>
    <property type="match status" value="1"/>
</dbReference>
<proteinExistence type="inferred from homology"/>
<evidence type="ECO:0000256" key="4">
    <source>
        <dbReference type="ARBA" id="ARBA00022763"/>
    </source>
</evidence>
<dbReference type="InterPro" id="IPR023170">
    <property type="entry name" value="HhH_base_excis_C"/>
</dbReference>
<name>A0ABY0JSJ7_9ENTR</name>
<dbReference type="Gene3D" id="3.30.310.20">
    <property type="entry name" value="DNA-3-methyladenine glycosylase AlkA, N-terminal domain"/>
    <property type="match status" value="1"/>
</dbReference>
<keyword evidence="9" id="KW-1185">Reference proteome</keyword>
<feature type="domain" description="DNA-3-methyladenine glycosylase AlkA N-terminal" evidence="7">
    <location>
        <begin position="42"/>
        <end position="153"/>
    </location>
</feature>
<dbReference type="InterPro" id="IPR003265">
    <property type="entry name" value="HhH-GPD_domain"/>
</dbReference>
<comment type="similarity">
    <text evidence="2">Belongs to the alkylbase DNA glycosidase AlkA family.</text>
</comment>
<keyword evidence="8" id="KW-0378">Hydrolase</keyword>
<dbReference type="GO" id="GO:0003905">
    <property type="term" value="F:alkylbase DNA N-glycosylase activity"/>
    <property type="evidence" value="ECO:0007669"/>
    <property type="project" value="UniProtKB-EC"/>
</dbReference>
<gene>
    <name evidence="8" type="ORF">BN4901_3524</name>
</gene>
<dbReference type="InterPro" id="IPR051912">
    <property type="entry name" value="Alkylbase_DNA_Glycosylase/TA"/>
</dbReference>
<dbReference type="Proteomes" id="UP000195338">
    <property type="component" value="Unassembled WGS sequence"/>
</dbReference>
<dbReference type="SMART" id="SM00478">
    <property type="entry name" value="ENDO3c"/>
    <property type="match status" value="1"/>
</dbReference>
<evidence type="ECO:0000256" key="1">
    <source>
        <dbReference type="ARBA" id="ARBA00000086"/>
    </source>
</evidence>
<dbReference type="PANTHER" id="PTHR43003">
    <property type="entry name" value="DNA-3-METHYLADENINE GLYCOSYLASE"/>
    <property type="match status" value="1"/>
</dbReference>
<dbReference type="InterPro" id="IPR011257">
    <property type="entry name" value="DNA_glycosylase"/>
</dbReference>
<comment type="catalytic activity">
    <reaction evidence="1">
        <text>Hydrolysis of alkylated DNA, releasing 3-methyladenine, 3-methylguanine, 7-methylguanine and 7-methyladenine.</text>
        <dbReference type="EC" id="3.2.2.21"/>
    </reaction>
</comment>
<dbReference type="InterPro" id="IPR000035">
    <property type="entry name" value="Alkylbase_DNA_glycsylse_CS"/>
</dbReference>
<dbReference type="EMBL" id="FLUX01000037">
    <property type="protein sequence ID" value="SBW26824.1"/>
    <property type="molecule type" value="Genomic_DNA"/>
</dbReference>
<dbReference type="InterPro" id="IPR037046">
    <property type="entry name" value="AlkA_N_sf"/>
</dbReference>
<protein>
    <recommendedName>
        <fullName evidence="3">DNA-3-methyladenine glycosylase II</fullName>
        <ecNumber evidence="3">3.2.2.21</ecNumber>
    </recommendedName>
</protein>
<accession>A0ABY0JSJ7</accession>
<dbReference type="NCBIfam" id="NF007641">
    <property type="entry name" value="PRK10308.1"/>
    <property type="match status" value="1"/>
</dbReference>
<feature type="domain" description="HhH-GPD" evidence="6">
    <location>
        <begin position="163"/>
        <end position="317"/>
    </location>
</feature>
<dbReference type="Pfam" id="PF06029">
    <property type="entry name" value="AlkA_N"/>
    <property type="match status" value="1"/>
</dbReference>
<dbReference type="Gene3D" id="1.10.1670.10">
    <property type="entry name" value="Helix-hairpin-Helix base-excision DNA repair enzymes (C-terminal)"/>
    <property type="match status" value="1"/>
</dbReference>
<evidence type="ECO:0000259" key="6">
    <source>
        <dbReference type="SMART" id="SM00478"/>
    </source>
</evidence>
<dbReference type="PANTHER" id="PTHR43003:SF13">
    <property type="entry name" value="DNA-3-METHYLADENINE GLYCOSYLASE 2"/>
    <property type="match status" value="1"/>
</dbReference>
<evidence type="ECO:0000256" key="3">
    <source>
        <dbReference type="ARBA" id="ARBA00012000"/>
    </source>
</evidence>
<evidence type="ECO:0000313" key="8">
    <source>
        <dbReference type="EMBL" id="SBW26824.1"/>
    </source>
</evidence>
<dbReference type="SUPFAM" id="SSF55945">
    <property type="entry name" value="TATA-box binding protein-like"/>
    <property type="match status" value="1"/>
</dbReference>